<proteinExistence type="predicted"/>
<dbReference type="PANTHER" id="PTHR48111">
    <property type="entry name" value="REGULATOR OF RPOS"/>
    <property type="match status" value="1"/>
</dbReference>
<dbReference type="InterPro" id="IPR036388">
    <property type="entry name" value="WH-like_DNA-bd_sf"/>
</dbReference>
<accession>A0A7M2H7T2</accession>
<dbReference type="AlphaFoldDB" id="A0A7M2H7T2"/>
<dbReference type="EMBL" id="CP062804">
    <property type="protein sequence ID" value="QOT80339.1"/>
    <property type="molecule type" value="Genomic_DNA"/>
</dbReference>
<dbReference type="Gene3D" id="6.10.250.690">
    <property type="match status" value="1"/>
</dbReference>
<dbReference type="GO" id="GO:0000156">
    <property type="term" value="F:phosphorelay response regulator activity"/>
    <property type="evidence" value="ECO:0007669"/>
    <property type="project" value="TreeGrafter"/>
</dbReference>
<dbReference type="Gene3D" id="1.10.10.10">
    <property type="entry name" value="Winged helix-like DNA-binding domain superfamily/Winged helix DNA-binding domain"/>
    <property type="match status" value="1"/>
</dbReference>
<dbReference type="Pfam" id="PF00486">
    <property type="entry name" value="Trans_reg_C"/>
    <property type="match status" value="1"/>
</dbReference>
<protein>
    <submittedName>
        <fullName evidence="6">Response regulator transcription factor</fullName>
    </submittedName>
</protein>
<dbReference type="SMART" id="SM00862">
    <property type="entry name" value="Trans_reg_C"/>
    <property type="match status" value="1"/>
</dbReference>
<evidence type="ECO:0000256" key="3">
    <source>
        <dbReference type="PROSITE-ProRule" id="PRU01091"/>
    </source>
</evidence>
<dbReference type="InterPro" id="IPR039420">
    <property type="entry name" value="WalR-like"/>
</dbReference>
<dbReference type="Pfam" id="PF00072">
    <property type="entry name" value="Response_reg"/>
    <property type="match status" value="1"/>
</dbReference>
<dbReference type="SMART" id="SM00448">
    <property type="entry name" value="REC"/>
    <property type="match status" value="1"/>
</dbReference>
<dbReference type="SUPFAM" id="SSF52172">
    <property type="entry name" value="CheY-like"/>
    <property type="match status" value="1"/>
</dbReference>
<dbReference type="GeneID" id="98403817"/>
<feature type="domain" description="Response regulatory" evidence="4">
    <location>
        <begin position="1"/>
        <end position="104"/>
    </location>
</feature>
<evidence type="ECO:0000256" key="1">
    <source>
        <dbReference type="ARBA" id="ARBA00023125"/>
    </source>
</evidence>
<dbReference type="GO" id="GO:0032993">
    <property type="term" value="C:protein-DNA complex"/>
    <property type="evidence" value="ECO:0007669"/>
    <property type="project" value="TreeGrafter"/>
</dbReference>
<dbReference type="PANTHER" id="PTHR48111:SF50">
    <property type="entry name" value="KDP OPERON TRANSCRIPTIONAL REGULATORY PROTEIN KDPE"/>
    <property type="match status" value="1"/>
</dbReference>
<dbReference type="PROSITE" id="PS51755">
    <property type="entry name" value="OMPR_PHOB"/>
    <property type="match status" value="1"/>
</dbReference>
<evidence type="ECO:0000259" key="4">
    <source>
        <dbReference type="PROSITE" id="PS50110"/>
    </source>
</evidence>
<organism evidence="6 7">
    <name type="scientific">Cupriavidus basilensis</name>
    <dbReference type="NCBI Taxonomy" id="68895"/>
    <lineage>
        <taxon>Bacteria</taxon>
        <taxon>Pseudomonadati</taxon>
        <taxon>Pseudomonadota</taxon>
        <taxon>Betaproteobacteria</taxon>
        <taxon>Burkholderiales</taxon>
        <taxon>Burkholderiaceae</taxon>
        <taxon>Cupriavidus</taxon>
    </lineage>
</organism>
<dbReference type="GO" id="GO:0000976">
    <property type="term" value="F:transcription cis-regulatory region binding"/>
    <property type="evidence" value="ECO:0007669"/>
    <property type="project" value="TreeGrafter"/>
</dbReference>
<evidence type="ECO:0000256" key="2">
    <source>
        <dbReference type="PROSITE-ProRule" id="PRU00169"/>
    </source>
</evidence>
<dbReference type="Proteomes" id="UP000397656">
    <property type="component" value="Chromosome 2"/>
</dbReference>
<dbReference type="InterPro" id="IPR001867">
    <property type="entry name" value="OmpR/PhoB-type_DNA-bd"/>
</dbReference>
<sequence length="216" mass="24008">MQFILRRFLAGEGYQVFVAESGKEGIKLASARRPDVVLLDVSLPDVSAMRVIDEVRKWSSVPILAISGSDTEDDKIRLLDAGADGYLTKPFGMGELASRIRALLRRRFPELDAAPMRKKSRLHLDPFACVASIDEKTIAVTPREFRLLWLLSSSQGKVVPHGRLLSEVWGPSHHGDAHYLRVAIASLRKKLGHAGGQPHIIRTVPKVGYVLDQDKR</sequence>
<dbReference type="CDD" id="cd00383">
    <property type="entry name" value="trans_reg_C"/>
    <property type="match status" value="1"/>
</dbReference>
<keyword evidence="2" id="KW-0597">Phosphoprotein</keyword>
<name>A0A7M2H7T2_9BURK</name>
<feature type="modified residue" description="4-aspartylphosphate" evidence="2">
    <location>
        <position position="40"/>
    </location>
</feature>
<dbReference type="GO" id="GO:0005829">
    <property type="term" value="C:cytosol"/>
    <property type="evidence" value="ECO:0007669"/>
    <property type="project" value="TreeGrafter"/>
</dbReference>
<dbReference type="PROSITE" id="PS50110">
    <property type="entry name" value="RESPONSE_REGULATORY"/>
    <property type="match status" value="1"/>
</dbReference>
<keyword evidence="1 3" id="KW-0238">DNA-binding</keyword>
<feature type="DNA-binding region" description="OmpR/PhoB-type" evidence="3">
    <location>
        <begin position="114"/>
        <end position="213"/>
    </location>
</feature>
<evidence type="ECO:0000313" key="7">
    <source>
        <dbReference type="Proteomes" id="UP000397656"/>
    </source>
</evidence>
<gene>
    <name evidence="6" type="ORF">F7R26_023070</name>
</gene>
<reference evidence="6 7" key="1">
    <citation type="submission" date="2020-10" db="EMBL/GenBank/DDBJ databases">
        <title>Complete genome sequence of Cupriavidus basilensis CCUG 49340T.</title>
        <authorList>
            <person name="Salva-Serra F."/>
            <person name="Donoso R.A."/>
            <person name="Cho K.H."/>
            <person name="Yoo J.A."/>
            <person name="Lee K."/>
            <person name="Yoon S.-H."/>
            <person name="Perez-Pantoja D."/>
            <person name="Moore E.R.B."/>
        </authorList>
    </citation>
    <scope>NUCLEOTIDE SEQUENCE [LARGE SCALE GENOMIC DNA]</scope>
    <source>
        <strain evidence="7">CCUG 49340</strain>
    </source>
</reference>
<dbReference type="InterPro" id="IPR011006">
    <property type="entry name" value="CheY-like_superfamily"/>
</dbReference>
<dbReference type="InterPro" id="IPR001789">
    <property type="entry name" value="Sig_transdc_resp-reg_receiver"/>
</dbReference>
<feature type="domain" description="OmpR/PhoB-type" evidence="5">
    <location>
        <begin position="114"/>
        <end position="213"/>
    </location>
</feature>
<dbReference type="Gene3D" id="3.40.50.2300">
    <property type="match status" value="1"/>
</dbReference>
<dbReference type="GO" id="GO:0006355">
    <property type="term" value="P:regulation of DNA-templated transcription"/>
    <property type="evidence" value="ECO:0007669"/>
    <property type="project" value="InterPro"/>
</dbReference>
<evidence type="ECO:0000259" key="5">
    <source>
        <dbReference type="PROSITE" id="PS51755"/>
    </source>
</evidence>
<evidence type="ECO:0000313" key="6">
    <source>
        <dbReference type="EMBL" id="QOT80339.1"/>
    </source>
</evidence>
<dbReference type="RefSeq" id="WP_170301753.1">
    <property type="nucleotide sequence ID" value="NZ_CP062804.1"/>
</dbReference>